<accession>A0A917ZWH1</accession>
<dbReference type="Proteomes" id="UP000641932">
    <property type="component" value="Unassembled WGS sequence"/>
</dbReference>
<sequence>MTLICPIAIPEPSARYRRHLGWEEAGGFRAGTAVPRTATPAQPDHCLPAAAAHECLRDRPSGRSDGARPPLRLFPHVKGAA</sequence>
<name>A0A917ZWH1_9ACTN</name>
<organism evidence="2 3">
    <name type="scientific">Wenjunlia tyrosinilytica</name>
    <dbReference type="NCBI Taxonomy" id="1544741"/>
    <lineage>
        <taxon>Bacteria</taxon>
        <taxon>Bacillati</taxon>
        <taxon>Actinomycetota</taxon>
        <taxon>Actinomycetes</taxon>
        <taxon>Kitasatosporales</taxon>
        <taxon>Streptomycetaceae</taxon>
        <taxon>Wenjunlia</taxon>
    </lineage>
</organism>
<comment type="caution">
    <text evidence="2">The sequence shown here is derived from an EMBL/GenBank/DDBJ whole genome shotgun (WGS) entry which is preliminary data.</text>
</comment>
<evidence type="ECO:0000313" key="3">
    <source>
        <dbReference type="Proteomes" id="UP000641932"/>
    </source>
</evidence>
<protein>
    <submittedName>
        <fullName evidence="2">Uncharacterized protein</fullName>
    </submittedName>
</protein>
<dbReference type="EMBL" id="BMMS01000030">
    <property type="protein sequence ID" value="GGO96788.1"/>
    <property type="molecule type" value="Genomic_DNA"/>
</dbReference>
<keyword evidence="3" id="KW-1185">Reference proteome</keyword>
<proteinExistence type="predicted"/>
<evidence type="ECO:0000313" key="2">
    <source>
        <dbReference type="EMBL" id="GGO96788.1"/>
    </source>
</evidence>
<dbReference type="AlphaFoldDB" id="A0A917ZWH1"/>
<evidence type="ECO:0000256" key="1">
    <source>
        <dbReference type="SAM" id="MobiDB-lite"/>
    </source>
</evidence>
<reference evidence="2" key="1">
    <citation type="journal article" date="2014" name="Int. J. Syst. Evol. Microbiol.">
        <title>Complete genome sequence of Corynebacterium casei LMG S-19264T (=DSM 44701T), isolated from a smear-ripened cheese.</title>
        <authorList>
            <consortium name="US DOE Joint Genome Institute (JGI-PGF)"/>
            <person name="Walter F."/>
            <person name="Albersmeier A."/>
            <person name="Kalinowski J."/>
            <person name="Ruckert C."/>
        </authorList>
    </citation>
    <scope>NUCLEOTIDE SEQUENCE</scope>
    <source>
        <strain evidence="2">CGMCC 4.7201</strain>
    </source>
</reference>
<feature type="compositionally biased region" description="Basic and acidic residues" evidence="1">
    <location>
        <begin position="57"/>
        <end position="66"/>
    </location>
</feature>
<feature type="region of interest" description="Disordered" evidence="1">
    <location>
        <begin position="57"/>
        <end position="81"/>
    </location>
</feature>
<reference evidence="2" key="2">
    <citation type="submission" date="2020-09" db="EMBL/GenBank/DDBJ databases">
        <authorList>
            <person name="Sun Q."/>
            <person name="Zhou Y."/>
        </authorList>
    </citation>
    <scope>NUCLEOTIDE SEQUENCE</scope>
    <source>
        <strain evidence="2">CGMCC 4.7201</strain>
    </source>
</reference>
<gene>
    <name evidence="2" type="ORF">GCM10012280_57100</name>
</gene>